<dbReference type="Pfam" id="PF00392">
    <property type="entry name" value="GntR"/>
    <property type="match status" value="1"/>
</dbReference>
<dbReference type="Gene3D" id="1.10.10.10">
    <property type="entry name" value="Winged helix-like DNA-binding domain superfamily/Winged helix DNA-binding domain"/>
    <property type="match status" value="1"/>
</dbReference>
<dbReference type="InterPro" id="IPR036388">
    <property type="entry name" value="WH-like_DNA-bd_sf"/>
</dbReference>
<dbReference type="GO" id="GO:0003700">
    <property type="term" value="F:DNA-binding transcription factor activity"/>
    <property type="evidence" value="ECO:0007669"/>
    <property type="project" value="InterPro"/>
</dbReference>
<evidence type="ECO:0000313" key="6">
    <source>
        <dbReference type="Proteomes" id="UP000185192"/>
    </source>
</evidence>
<dbReference type="RefSeq" id="WP_074203420.1">
    <property type="nucleotide sequence ID" value="NZ_FSQW01000001.1"/>
</dbReference>
<dbReference type="PROSITE" id="PS50949">
    <property type="entry name" value="HTH_GNTR"/>
    <property type="match status" value="1"/>
</dbReference>
<keyword evidence="1" id="KW-0805">Transcription regulation</keyword>
<evidence type="ECO:0000256" key="2">
    <source>
        <dbReference type="ARBA" id="ARBA00023125"/>
    </source>
</evidence>
<evidence type="ECO:0000256" key="3">
    <source>
        <dbReference type="ARBA" id="ARBA00023163"/>
    </source>
</evidence>
<dbReference type="Proteomes" id="UP000185192">
    <property type="component" value="Unassembled WGS sequence"/>
</dbReference>
<dbReference type="SMART" id="SM00345">
    <property type="entry name" value="HTH_GNTR"/>
    <property type="match status" value="1"/>
</dbReference>
<dbReference type="AlphaFoldDB" id="A0A1N6CN60"/>
<dbReference type="Gene3D" id="1.20.120.530">
    <property type="entry name" value="GntR ligand-binding domain-like"/>
    <property type="match status" value="1"/>
</dbReference>
<protein>
    <submittedName>
        <fullName evidence="5">DNA-binding transcriptional regulator, GntR family</fullName>
    </submittedName>
</protein>
<keyword evidence="3" id="KW-0804">Transcription</keyword>
<sequence>MSRAAETAYEKIRSFVLYGEARPGMQLTEEKLAEISGVSRTPVRDAVRRLENEMLLVRSASKRLSIADWSEDEIDEMFTLRAMLEAHAAERAARRIGTADVEKLRDINDRLKQAIRQSRPDIAAFLQANREFHDLILACAKSPRLSKLLPALIEQPVVHRTAHQYSNAELEQSAKDHDELIAAFDAQDSHWAGAVMTSHIRRAFHKFSATARSAND</sequence>
<keyword evidence="2 5" id="KW-0238">DNA-binding</keyword>
<evidence type="ECO:0000259" key="4">
    <source>
        <dbReference type="PROSITE" id="PS50949"/>
    </source>
</evidence>
<organism evidence="5 6">
    <name type="scientific">Parasphingorhabdus marina DSM 22363</name>
    <dbReference type="NCBI Taxonomy" id="1123272"/>
    <lineage>
        <taxon>Bacteria</taxon>
        <taxon>Pseudomonadati</taxon>
        <taxon>Pseudomonadota</taxon>
        <taxon>Alphaproteobacteria</taxon>
        <taxon>Sphingomonadales</taxon>
        <taxon>Sphingomonadaceae</taxon>
        <taxon>Parasphingorhabdus</taxon>
    </lineage>
</organism>
<dbReference type="InterPro" id="IPR000524">
    <property type="entry name" value="Tscrpt_reg_HTH_GntR"/>
</dbReference>
<dbReference type="STRING" id="1123272.SAMN02745824_0331"/>
<dbReference type="PANTHER" id="PTHR43537">
    <property type="entry name" value="TRANSCRIPTIONAL REGULATOR, GNTR FAMILY"/>
    <property type="match status" value="1"/>
</dbReference>
<proteinExistence type="predicted"/>
<dbReference type="PANTHER" id="PTHR43537:SF24">
    <property type="entry name" value="GLUCONATE OPERON TRANSCRIPTIONAL REPRESSOR"/>
    <property type="match status" value="1"/>
</dbReference>
<gene>
    <name evidence="5" type="ORF">SAMN02745824_0331</name>
</gene>
<feature type="domain" description="HTH gntR-type" evidence="4">
    <location>
        <begin position="2"/>
        <end position="69"/>
    </location>
</feature>
<dbReference type="SUPFAM" id="SSF46785">
    <property type="entry name" value="Winged helix' DNA-binding domain"/>
    <property type="match status" value="1"/>
</dbReference>
<dbReference type="EMBL" id="FSQW01000001">
    <property type="protein sequence ID" value="SIN59794.1"/>
    <property type="molecule type" value="Genomic_DNA"/>
</dbReference>
<dbReference type="GO" id="GO:0003677">
    <property type="term" value="F:DNA binding"/>
    <property type="evidence" value="ECO:0007669"/>
    <property type="project" value="UniProtKB-KW"/>
</dbReference>
<accession>A0A1N6CN60</accession>
<evidence type="ECO:0000313" key="5">
    <source>
        <dbReference type="EMBL" id="SIN59794.1"/>
    </source>
</evidence>
<keyword evidence="6" id="KW-1185">Reference proteome</keyword>
<dbReference type="SUPFAM" id="SSF48008">
    <property type="entry name" value="GntR ligand-binding domain-like"/>
    <property type="match status" value="1"/>
</dbReference>
<name>A0A1N6CN60_9SPHN</name>
<dbReference type="SMART" id="SM00895">
    <property type="entry name" value="FCD"/>
    <property type="match status" value="1"/>
</dbReference>
<dbReference type="InterPro" id="IPR008920">
    <property type="entry name" value="TF_FadR/GntR_C"/>
</dbReference>
<dbReference type="InterPro" id="IPR036390">
    <property type="entry name" value="WH_DNA-bd_sf"/>
</dbReference>
<dbReference type="Pfam" id="PF07729">
    <property type="entry name" value="FCD"/>
    <property type="match status" value="1"/>
</dbReference>
<dbReference type="InterPro" id="IPR011711">
    <property type="entry name" value="GntR_C"/>
</dbReference>
<evidence type="ECO:0000256" key="1">
    <source>
        <dbReference type="ARBA" id="ARBA00023015"/>
    </source>
</evidence>
<dbReference type="OrthoDB" id="7620579at2"/>
<reference evidence="6" key="1">
    <citation type="submission" date="2016-11" db="EMBL/GenBank/DDBJ databases">
        <authorList>
            <person name="Varghese N."/>
            <person name="Submissions S."/>
        </authorList>
    </citation>
    <scope>NUCLEOTIDE SEQUENCE [LARGE SCALE GENOMIC DNA]</scope>
    <source>
        <strain evidence="6">DSM 22363</strain>
    </source>
</reference>